<dbReference type="EMBL" id="BONQ01000005">
    <property type="protein sequence ID" value="GIG42196.1"/>
    <property type="molecule type" value="Genomic_DNA"/>
</dbReference>
<dbReference type="Proteomes" id="UP000660611">
    <property type="component" value="Unassembled WGS sequence"/>
</dbReference>
<proteinExistence type="predicted"/>
<evidence type="ECO:0000313" key="1">
    <source>
        <dbReference type="EMBL" id="GIG42196.1"/>
    </source>
</evidence>
<comment type="caution">
    <text evidence="1">The sequence shown here is derived from an EMBL/GenBank/DDBJ whole genome shotgun (WGS) entry which is preliminary data.</text>
</comment>
<reference evidence="1" key="1">
    <citation type="submission" date="2021-01" db="EMBL/GenBank/DDBJ databases">
        <title>Whole genome shotgun sequence of Dactylosporangium siamense NBRC 106093.</title>
        <authorList>
            <person name="Komaki H."/>
            <person name="Tamura T."/>
        </authorList>
    </citation>
    <scope>NUCLEOTIDE SEQUENCE</scope>
    <source>
        <strain evidence="1">NBRC 106093</strain>
    </source>
</reference>
<accession>A0A919PCF2</accession>
<sequence length="320" mass="35074">MVVGDGGFEQLDKVQQGLVSRAQVAAAGMTRSCLRWRLHTKRWKVVLPGVFAMFTGDLHREQQLIAALLYGGPDARLTGAVAMTVHGFRSAPDERCVRIVVPCGRRVPSTGFVRVHRTKRPDPFARRVGTFRVASPERSVVEAARAAVDRRRVRAWVAEAVQVGHCTVEDLVRELRAAPRAGTAVLRLAIDEVIAGVRSVAEGDARALLAGSAVLPGLVWNPRLIGPAGVVLPTPDGWVAEADLAVEVDSREYHLSPEGWERTMRRHRQLAEAGALVLHFSPQQIREEPAAFVRSVERAYLTRLAASHRSRIDIVSAPRS</sequence>
<dbReference type="AlphaFoldDB" id="A0A919PCF2"/>
<name>A0A919PCF2_9ACTN</name>
<keyword evidence="2" id="KW-1185">Reference proteome</keyword>
<organism evidence="1 2">
    <name type="scientific">Dactylosporangium siamense</name>
    <dbReference type="NCBI Taxonomy" id="685454"/>
    <lineage>
        <taxon>Bacteria</taxon>
        <taxon>Bacillati</taxon>
        <taxon>Actinomycetota</taxon>
        <taxon>Actinomycetes</taxon>
        <taxon>Micromonosporales</taxon>
        <taxon>Micromonosporaceae</taxon>
        <taxon>Dactylosporangium</taxon>
    </lineage>
</organism>
<evidence type="ECO:0000313" key="2">
    <source>
        <dbReference type="Proteomes" id="UP000660611"/>
    </source>
</evidence>
<protein>
    <recommendedName>
        <fullName evidence="3">DUF559 domain-containing protein</fullName>
    </recommendedName>
</protein>
<gene>
    <name evidence="1" type="ORF">Dsi01nite_002370</name>
</gene>
<evidence type="ECO:0008006" key="3">
    <source>
        <dbReference type="Google" id="ProtNLM"/>
    </source>
</evidence>